<reference evidence="4" key="1">
    <citation type="submission" date="2022-08" db="UniProtKB">
        <authorList>
            <consortium name="EnsemblMetazoa"/>
        </authorList>
    </citation>
    <scope>IDENTIFICATION</scope>
    <source>
        <strain evidence="4">EBRO</strain>
    </source>
</reference>
<name>A0A182J237_ANOAO</name>
<protein>
    <submittedName>
        <fullName evidence="4">HAP1 N-terminal domain-containing protein</fullName>
    </submittedName>
</protein>
<dbReference type="PANTHER" id="PTHR15751">
    <property type="entry name" value="TRAFFICKING KINESIN-BINDING PROTEIN"/>
    <property type="match status" value="1"/>
</dbReference>
<evidence type="ECO:0000256" key="3">
    <source>
        <dbReference type="ARBA" id="ARBA00023128"/>
    </source>
</evidence>
<organism evidence="4">
    <name type="scientific">Anopheles atroparvus</name>
    <name type="common">European mosquito</name>
    <dbReference type="NCBI Taxonomy" id="41427"/>
    <lineage>
        <taxon>Eukaryota</taxon>
        <taxon>Metazoa</taxon>
        <taxon>Ecdysozoa</taxon>
        <taxon>Arthropoda</taxon>
        <taxon>Hexapoda</taxon>
        <taxon>Insecta</taxon>
        <taxon>Pterygota</taxon>
        <taxon>Neoptera</taxon>
        <taxon>Endopterygota</taxon>
        <taxon>Diptera</taxon>
        <taxon>Nematocera</taxon>
        <taxon>Culicoidea</taxon>
        <taxon>Culicidae</taxon>
        <taxon>Anophelinae</taxon>
        <taxon>Anopheles</taxon>
    </lineage>
</organism>
<evidence type="ECO:0000256" key="1">
    <source>
        <dbReference type="ARBA" id="ARBA00004173"/>
    </source>
</evidence>
<keyword evidence="3" id="KW-0496">Mitochondrion</keyword>
<accession>A0A182J237</accession>
<dbReference type="GO" id="GO:0048311">
    <property type="term" value="P:mitochondrion distribution"/>
    <property type="evidence" value="ECO:0007669"/>
    <property type="project" value="TreeGrafter"/>
</dbReference>
<dbReference type="STRING" id="41427.A0A182J237"/>
<dbReference type="GO" id="GO:0005739">
    <property type="term" value="C:mitochondrion"/>
    <property type="evidence" value="ECO:0007669"/>
    <property type="project" value="UniProtKB-SubCell"/>
</dbReference>
<keyword evidence="2" id="KW-0175">Coiled coil</keyword>
<dbReference type="VEuPathDB" id="VectorBase:AATE009904"/>
<dbReference type="EnsemblMetazoa" id="AATE009904-RA">
    <property type="protein sequence ID" value="AATE009904-PA.1"/>
    <property type="gene ID" value="AATE009904"/>
</dbReference>
<comment type="subcellular location">
    <subcellularLocation>
        <location evidence="1">Mitochondrion</location>
    </subcellularLocation>
</comment>
<dbReference type="GO" id="GO:0017022">
    <property type="term" value="F:myosin binding"/>
    <property type="evidence" value="ECO:0007669"/>
    <property type="project" value="TreeGrafter"/>
</dbReference>
<evidence type="ECO:0000313" key="4">
    <source>
        <dbReference type="EnsemblMetazoa" id="AATE009904-PA.1"/>
    </source>
</evidence>
<evidence type="ECO:0000256" key="2">
    <source>
        <dbReference type="ARBA" id="ARBA00023054"/>
    </source>
</evidence>
<sequence length="195" mass="21909">MLGSENETAPRPCLSFWWRKSFGKDEDTIGNNEVLEPGNMLTTCFKATLSIGIFRERYILGSTGALCEQYQSKLAASQCGARIPLSPNTQATIEKHLPGLPSKRLLMQQACKTTEKRDVGCITELCSAEDLPEVEIFSLLEEQIPRYKIRADTTTTFGGYENQDWFVQYPALPIPTEGLGLTTDQTREALNYFRK</sequence>
<dbReference type="GO" id="GO:0006605">
    <property type="term" value="P:protein targeting"/>
    <property type="evidence" value="ECO:0007669"/>
    <property type="project" value="TreeGrafter"/>
</dbReference>
<dbReference type="InterPro" id="IPR006933">
    <property type="entry name" value="HAP1_N"/>
</dbReference>
<dbReference type="InterPro" id="IPR051946">
    <property type="entry name" value="Intracell_Traff-Reg"/>
</dbReference>
<dbReference type="Pfam" id="PF04849">
    <property type="entry name" value="HAP1_N"/>
    <property type="match status" value="1"/>
</dbReference>
<dbReference type="GO" id="GO:0047496">
    <property type="term" value="P:vesicle transport along microtubule"/>
    <property type="evidence" value="ECO:0007669"/>
    <property type="project" value="TreeGrafter"/>
</dbReference>
<dbReference type="AlphaFoldDB" id="A0A182J237"/>
<proteinExistence type="predicted"/>
<dbReference type="PANTHER" id="PTHR15751:SF12">
    <property type="entry name" value="TRAFFICKING KINESIN-BINDING PROTEIN MILT"/>
    <property type="match status" value="1"/>
</dbReference>
<dbReference type="GO" id="GO:0031410">
    <property type="term" value="C:cytoplasmic vesicle"/>
    <property type="evidence" value="ECO:0007669"/>
    <property type="project" value="TreeGrafter"/>
</dbReference>